<feature type="compositionally biased region" description="Acidic residues" evidence="1">
    <location>
        <begin position="19"/>
        <end position="29"/>
    </location>
</feature>
<organism evidence="2 3">
    <name type="scientific">Ceratodon purpureus</name>
    <name type="common">Fire moss</name>
    <name type="synonym">Dicranum purpureum</name>
    <dbReference type="NCBI Taxonomy" id="3225"/>
    <lineage>
        <taxon>Eukaryota</taxon>
        <taxon>Viridiplantae</taxon>
        <taxon>Streptophyta</taxon>
        <taxon>Embryophyta</taxon>
        <taxon>Bryophyta</taxon>
        <taxon>Bryophytina</taxon>
        <taxon>Bryopsida</taxon>
        <taxon>Dicranidae</taxon>
        <taxon>Pseudoditrichales</taxon>
        <taxon>Ditrichaceae</taxon>
        <taxon>Ceratodon</taxon>
    </lineage>
</organism>
<protein>
    <submittedName>
        <fullName evidence="2">Uncharacterized protein</fullName>
    </submittedName>
</protein>
<proteinExistence type="predicted"/>
<evidence type="ECO:0000313" key="2">
    <source>
        <dbReference type="EMBL" id="KAG0572584.1"/>
    </source>
</evidence>
<reference evidence="2" key="1">
    <citation type="submission" date="2020-06" db="EMBL/GenBank/DDBJ databases">
        <title>WGS assembly of Ceratodon purpureus strain R40.</title>
        <authorList>
            <person name="Carey S.B."/>
            <person name="Jenkins J."/>
            <person name="Shu S."/>
            <person name="Lovell J.T."/>
            <person name="Sreedasyam A."/>
            <person name="Maumus F."/>
            <person name="Tiley G.P."/>
            <person name="Fernandez-Pozo N."/>
            <person name="Barry K."/>
            <person name="Chen C."/>
            <person name="Wang M."/>
            <person name="Lipzen A."/>
            <person name="Daum C."/>
            <person name="Saski C.A."/>
            <person name="Payton A.C."/>
            <person name="Mcbreen J.C."/>
            <person name="Conrad R.E."/>
            <person name="Kollar L.M."/>
            <person name="Olsson S."/>
            <person name="Huttunen S."/>
            <person name="Landis J.B."/>
            <person name="Wickett N.J."/>
            <person name="Johnson M.G."/>
            <person name="Rensing S.A."/>
            <person name="Grimwood J."/>
            <person name="Schmutz J."/>
            <person name="Mcdaniel S.F."/>
        </authorList>
    </citation>
    <scope>NUCLEOTIDE SEQUENCE</scope>
    <source>
        <strain evidence="2">R40</strain>
    </source>
</reference>
<name>A0A8T0HNY6_CERPU</name>
<keyword evidence="3" id="KW-1185">Reference proteome</keyword>
<gene>
    <name evidence="2" type="ORF">KC19_VG107600</name>
</gene>
<comment type="caution">
    <text evidence="2">The sequence shown here is derived from an EMBL/GenBank/DDBJ whole genome shotgun (WGS) entry which is preliminary data.</text>
</comment>
<accession>A0A8T0HNY6</accession>
<dbReference type="Proteomes" id="UP000822688">
    <property type="component" value="Chromosome V"/>
</dbReference>
<sequence length="67" mass="7410">MLISRGSDVREDNKYSGTNDEEMGNDDNEYERLRTETIARNQAFLNPALQDANALCATTSILAADTV</sequence>
<evidence type="ECO:0000313" key="3">
    <source>
        <dbReference type="Proteomes" id="UP000822688"/>
    </source>
</evidence>
<dbReference type="AlphaFoldDB" id="A0A8T0HNY6"/>
<feature type="region of interest" description="Disordered" evidence="1">
    <location>
        <begin position="1"/>
        <end position="30"/>
    </location>
</feature>
<evidence type="ECO:0000256" key="1">
    <source>
        <dbReference type="SAM" id="MobiDB-lite"/>
    </source>
</evidence>
<dbReference type="EMBL" id="CM026426">
    <property type="protein sequence ID" value="KAG0572584.1"/>
    <property type="molecule type" value="Genomic_DNA"/>
</dbReference>